<evidence type="ECO:0000313" key="2">
    <source>
        <dbReference type="EMBL" id="SSW69842.1"/>
    </source>
</evidence>
<dbReference type="InterPro" id="IPR010261">
    <property type="entry name" value="Tir_chaperone"/>
</dbReference>
<dbReference type="Pfam" id="PF05932">
    <property type="entry name" value="CesT"/>
    <property type="match status" value="1"/>
</dbReference>
<keyword evidence="1" id="KW-0175">Coiled coil</keyword>
<dbReference type="Proteomes" id="UP000289465">
    <property type="component" value="Unassembled WGS sequence"/>
</dbReference>
<gene>
    <name evidence="2" type="ORF">AVE30378_03691</name>
</gene>
<evidence type="ECO:0000313" key="3">
    <source>
        <dbReference type="Proteomes" id="UP000289465"/>
    </source>
</evidence>
<organism evidence="2 3">
    <name type="scientific">Achromobacter veterisilvae</name>
    <dbReference type="NCBI Taxonomy" id="2069367"/>
    <lineage>
        <taxon>Bacteria</taxon>
        <taxon>Pseudomonadati</taxon>
        <taxon>Pseudomonadota</taxon>
        <taxon>Betaproteobacteria</taxon>
        <taxon>Burkholderiales</taxon>
        <taxon>Alcaligenaceae</taxon>
        <taxon>Achromobacter</taxon>
    </lineage>
</organism>
<dbReference type="GO" id="GO:0030254">
    <property type="term" value="P:protein secretion by the type III secretion system"/>
    <property type="evidence" value="ECO:0007669"/>
    <property type="project" value="InterPro"/>
</dbReference>
<protein>
    <recommendedName>
        <fullName evidence="4">Tir chaperone protein (CesT)</fullName>
    </recommendedName>
</protein>
<feature type="coiled-coil region" evidence="1">
    <location>
        <begin position="122"/>
        <end position="149"/>
    </location>
</feature>
<dbReference type="Gene3D" id="3.30.1460.10">
    <property type="match status" value="1"/>
</dbReference>
<reference evidence="2 3" key="1">
    <citation type="submission" date="2018-07" db="EMBL/GenBank/DDBJ databases">
        <authorList>
            <person name="Peeters C."/>
        </authorList>
    </citation>
    <scope>NUCLEOTIDE SEQUENCE [LARGE SCALE GENOMIC DNA]</scope>
    <source>
        <strain evidence="2 3">LMG 30378</strain>
    </source>
</reference>
<sequence>MSGSSISSASRPPVFRGAWQGPLPTVSDPFFARILSELGQTLGIPALAPSEGGLCQLAFDGRHLVQIVEHGARAQILLSCAVGGKMDGAQALLAAQANFMQAGGGVVACAAPDGRMHLQLGVARADCRADNLMAAIDALLNQAEAWEKRCARAEPDVDALRRNPAFMMQSV</sequence>
<dbReference type="AlphaFoldDB" id="A0A446CPJ8"/>
<dbReference type="CDD" id="cd16364">
    <property type="entry name" value="T3SC_I-like"/>
    <property type="match status" value="1"/>
</dbReference>
<name>A0A446CPJ8_9BURK</name>
<evidence type="ECO:0000256" key="1">
    <source>
        <dbReference type="SAM" id="Coils"/>
    </source>
</evidence>
<proteinExistence type="predicted"/>
<accession>A0A446CPJ8</accession>
<dbReference type="SUPFAM" id="SSF69635">
    <property type="entry name" value="Type III secretory system chaperone-like"/>
    <property type="match status" value="1"/>
</dbReference>
<evidence type="ECO:0008006" key="4">
    <source>
        <dbReference type="Google" id="ProtNLM"/>
    </source>
</evidence>
<dbReference type="EMBL" id="UFQC01000020">
    <property type="protein sequence ID" value="SSW69842.1"/>
    <property type="molecule type" value="Genomic_DNA"/>
</dbReference>